<dbReference type="PANTHER" id="PTHR31206:SF1">
    <property type="entry name" value="LP10445P"/>
    <property type="match status" value="1"/>
</dbReference>
<dbReference type="OMA" id="YYRTQNQ"/>
<protein>
    <submittedName>
        <fullName evidence="4">Protein FAM177A1-like</fullName>
    </submittedName>
</protein>
<organism evidence="1 2">
    <name type="scientific">Biomphalaria glabrata</name>
    <name type="common">Bloodfluke planorb</name>
    <name type="synonym">Freshwater snail</name>
    <dbReference type="NCBI Taxonomy" id="6526"/>
    <lineage>
        <taxon>Eukaryota</taxon>
        <taxon>Metazoa</taxon>
        <taxon>Spiralia</taxon>
        <taxon>Lophotrochozoa</taxon>
        <taxon>Mollusca</taxon>
        <taxon>Gastropoda</taxon>
        <taxon>Heterobranchia</taxon>
        <taxon>Euthyneura</taxon>
        <taxon>Panpulmonata</taxon>
        <taxon>Hygrophila</taxon>
        <taxon>Lymnaeoidea</taxon>
        <taxon>Planorbidae</taxon>
        <taxon>Biomphalaria</taxon>
    </lineage>
</organism>
<dbReference type="AlphaFoldDB" id="A0A2C9LAZ5"/>
<evidence type="ECO:0000313" key="1">
    <source>
        <dbReference type="EnsemblMetazoa" id="BGLB028927-PA"/>
    </source>
</evidence>
<dbReference type="VEuPathDB" id="VectorBase:BGLB028927"/>
<evidence type="ECO:0000313" key="4">
    <source>
        <dbReference type="RefSeq" id="XP_013077614.1"/>
    </source>
</evidence>
<dbReference type="STRING" id="6526.A0A2C9LAZ5"/>
<proteinExistence type="predicted"/>
<accession>A0A2C9LAZ5</accession>
<dbReference type="PANTHER" id="PTHR31206">
    <property type="entry name" value="LP10445P"/>
    <property type="match status" value="1"/>
</dbReference>
<dbReference type="Proteomes" id="UP001165740">
    <property type="component" value="Chromosome 3"/>
</dbReference>
<dbReference type="EnsemblMetazoa" id="BGLB028927-RA">
    <property type="protein sequence ID" value="BGLB028927-PA"/>
    <property type="gene ID" value="BGLB028927"/>
</dbReference>
<dbReference type="OrthoDB" id="45963at2759"/>
<evidence type="ECO:0000313" key="3">
    <source>
        <dbReference type="Proteomes" id="UP001165740"/>
    </source>
</evidence>
<dbReference type="Proteomes" id="UP000076420">
    <property type="component" value="Unassembled WGS sequence"/>
</dbReference>
<dbReference type="RefSeq" id="XP_013077614.1">
    <property type="nucleotide sequence ID" value="XM_013222160.2"/>
</dbReference>
<evidence type="ECO:0000313" key="2">
    <source>
        <dbReference type="Proteomes" id="UP000076420"/>
    </source>
</evidence>
<reference evidence="4" key="2">
    <citation type="submission" date="2025-04" db="UniProtKB">
        <authorList>
            <consortium name="RefSeq"/>
        </authorList>
    </citation>
    <scope>IDENTIFICATION</scope>
</reference>
<dbReference type="GeneID" id="106063719"/>
<dbReference type="VEuPathDB" id="VectorBase:BGLAX_052300"/>
<reference evidence="1" key="1">
    <citation type="submission" date="2020-05" db="UniProtKB">
        <authorList>
            <consortium name="EnsemblMetazoa"/>
        </authorList>
    </citation>
    <scope>IDENTIFICATION</scope>
    <source>
        <strain evidence="1">BB02</strain>
    </source>
</reference>
<gene>
    <name evidence="1" type="primary">106063719</name>
    <name evidence="4" type="synonym">LOC106063719</name>
</gene>
<dbReference type="Pfam" id="PF14774">
    <property type="entry name" value="FAM177"/>
    <property type="match status" value="1"/>
</dbReference>
<dbReference type="KEGG" id="bgt:106063719"/>
<dbReference type="InterPro" id="IPR028260">
    <property type="entry name" value="FAM177"/>
</dbReference>
<name>A0A2C9LAZ5_BIOGL</name>
<keyword evidence="3" id="KW-1185">Reference proteome</keyword>
<sequence length="163" mass="18680">MADVYPANTICTEINNQYTALDVVPTHKKFKAPKRVLHFSDGILEEYSSDEEDSAPAPASTSINPKELAWAPWFVHQLTTAFHKSLRGADFCGEKLAWLFGITTPKYQYALDEYRRMEKEQEEERIRNQKLHEESQGLSVVNVSLHGTKQYSKENTSDKGEHF</sequence>